<protein>
    <submittedName>
        <fullName evidence="2">Uncharacterized protein</fullName>
    </submittedName>
</protein>
<evidence type="ECO:0000256" key="1">
    <source>
        <dbReference type="SAM" id="SignalP"/>
    </source>
</evidence>
<gene>
    <name evidence="2" type="ORF">F5X68DRAFT_234502</name>
</gene>
<comment type="caution">
    <text evidence="2">The sequence shown here is derived from an EMBL/GenBank/DDBJ whole genome shotgun (WGS) entry which is preliminary data.</text>
</comment>
<proteinExistence type="predicted"/>
<feature type="signal peptide" evidence="1">
    <location>
        <begin position="1"/>
        <end position="18"/>
    </location>
</feature>
<organism evidence="2 3">
    <name type="scientific">Plectosphaerella plurivora</name>
    <dbReference type="NCBI Taxonomy" id="936078"/>
    <lineage>
        <taxon>Eukaryota</taxon>
        <taxon>Fungi</taxon>
        <taxon>Dikarya</taxon>
        <taxon>Ascomycota</taxon>
        <taxon>Pezizomycotina</taxon>
        <taxon>Sordariomycetes</taxon>
        <taxon>Hypocreomycetidae</taxon>
        <taxon>Glomerellales</taxon>
        <taxon>Plectosphaerellaceae</taxon>
        <taxon>Plectosphaerella</taxon>
    </lineage>
</organism>
<name>A0A9P8V4Q7_9PEZI</name>
<evidence type="ECO:0000313" key="2">
    <source>
        <dbReference type="EMBL" id="KAH6679986.1"/>
    </source>
</evidence>
<dbReference type="OrthoDB" id="4829650at2759"/>
<accession>A0A9P8V4Q7</accession>
<reference evidence="2" key="1">
    <citation type="journal article" date="2021" name="Nat. Commun.">
        <title>Genetic determinants of endophytism in the Arabidopsis root mycobiome.</title>
        <authorList>
            <person name="Mesny F."/>
            <person name="Miyauchi S."/>
            <person name="Thiergart T."/>
            <person name="Pickel B."/>
            <person name="Atanasova L."/>
            <person name="Karlsson M."/>
            <person name="Huettel B."/>
            <person name="Barry K.W."/>
            <person name="Haridas S."/>
            <person name="Chen C."/>
            <person name="Bauer D."/>
            <person name="Andreopoulos W."/>
            <person name="Pangilinan J."/>
            <person name="LaButti K."/>
            <person name="Riley R."/>
            <person name="Lipzen A."/>
            <person name="Clum A."/>
            <person name="Drula E."/>
            <person name="Henrissat B."/>
            <person name="Kohler A."/>
            <person name="Grigoriev I.V."/>
            <person name="Martin F.M."/>
            <person name="Hacquard S."/>
        </authorList>
    </citation>
    <scope>NUCLEOTIDE SEQUENCE</scope>
    <source>
        <strain evidence="2">MPI-SDFR-AT-0117</strain>
    </source>
</reference>
<sequence>MVSFRTLGLAAMAIPALALPVVDSDLQQRQDEPVTEVHATFTFPLVQDPRHTPTATTTAVPDDINPCAAVLCLINTTCVVIDGEAQCVDFTAVPTVITAEPTIFTSEPIPEPTSASVSTSLPTIPGPGGVQCGKNVCDAGQICCNPSCGICTPPDGACIMIFCPDGQI</sequence>
<evidence type="ECO:0000313" key="3">
    <source>
        <dbReference type="Proteomes" id="UP000770015"/>
    </source>
</evidence>
<dbReference type="Proteomes" id="UP000770015">
    <property type="component" value="Unassembled WGS sequence"/>
</dbReference>
<keyword evidence="3" id="KW-1185">Reference proteome</keyword>
<dbReference type="EMBL" id="JAGSXJ010000020">
    <property type="protein sequence ID" value="KAH6679986.1"/>
    <property type="molecule type" value="Genomic_DNA"/>
</dbReference>
<dbReference type="AlphaFoldDB" id="A0A9P8V4Q7"/>
<keyword evidence="1" id="KW-0732">Signal</keyword>
<feature type="chain" id="PRO_5040240800" evidence="1">
    <location>
        <begin position="19"/>
        <end position="168"/>
    </location>
</feature>